<feature type="transmembrane region" description="Helical" evidence="2">
    <location>
        <begin position="389"/>
        <end position="413"/>
    </location>
</feature>
<keyword evidence="2" id="KW-1133">Transmembrane helix</keyword>
<dbReference type="AlphaFoldDB" id="A0A914A409"/>
<evidence type="ECO:0000313" key="4">
    <source>
        <dbReference type="EnsemblMetazoa" id="XP_038058578.1"/>
    </source>
</evidence>
<name>A0A914A409_PATMI</name>
<dbReference type="OrthoDB" id="10236871at2759"/>
<evidence type="ECO:0000313" key="5">
    <source>
        <dbReference type="Proteomes" id="UP000887568"/>
    </source>
</evidence>
<feature type="transmembrane region" description="Helical" evidence="2">
    <location>
        <begin position="20"/>
        <end position="42"/>
    </location>
</feature>
<organism evidence="4 5">
    <name type="scientific">Patiria miniata</name>
    <name type="common">Bat star</name>
    <name type="synonym">Asterina miniata</name>
    <dbReference type="NCBI Taxonomy" id="46514"/>
    <lineage>
        <taxon>Eukaryota</taxon>
        <taxon>Metazoa</taxon>
        <taxon>Echinodermata</taxon>
        <taxon>Eleutherozoa</taxon>
        <taxon>Asterozoa</taxon>
        <taxon>Asteroidea</taxon>
        <taxon>Valvatacea</taxon>
        <taxon>Valvatida</taxon>
        <taxon>Asterinidae</taxon>
        <taxon>Patiria</taxon>
    </lineage>
</organism>
<dbReference type="RefSeq" id="XP_038058578.1">
    <property type="nucleotide sequence ID" value="XM_038202650.1"/>
</dbReference>
<reference evidence="4" key="1">
    <citation type="submission" date="2022-11" db="UniProtKB">
        <authorList>
            <consortium name="EnsemblMetazoa"/>
        </authorList>
    </citation>
    <scope>IDENTIFICATION</scope>
</reference>
<keyword evidence="2" id="KW-0472">Membrane</keyword>
<keyword evidence="2" id="KW-0812">Transmembrane</keyword>
<feature type="compositionally biased region" description="Polar residues" evidence="1">
    <location>
        <begin position="137"/>
        <end position="148"/>
    </location>
</feature>
<accession>A0A914A409</accession>
<sequence>MVAKKKEMFTLRLMVELHTFFMSASALHAFPFLTLMSFIGAITVPDRIFTMEKSALIFILVAVFLVPDIIAQNTTEDNTTLTATTSGSTTAEPTTLGTNGSSVTTGVNATTENTTSGGTTVSETPEGSTTESGAPTGGTTDSCSPSGGATTSDTPEGGTTDSGSPTGGATDSGTPAGGTTDSGTPAVGTTDSGTPAGGATDSGTVAGGTADSGTDEPTEKPGTNASTEAPGTNAPTETPGMETKPPVKKFAGDLPITQINGTEVEFTSEYENSDSKPYKDLSVAVCDAVTTALENSTLGSSIEGCSVSGFRSGSIVATFLLEFPADTNVTPEELVTTLKDAFENSTDPRIAFLTVDTSSISVKEVIPTTEVIPSTVTPTEGPGGLSPGAIAGIVVGCVAAVAIIVVLIVCLVVKNKERSSKVQDVEEQELTRPSSRGKSLPPDRVSNASDK</sequence>
<keyword evidence="5" id="KW-1185">Reference proteome</keyword>
<protein>
    <recommendedName>
        <fullName evidence="3">SEA domain-containing protein</fullName>
    </recommendedName>
</protein>
<feature type="compositionally biased region" description="Low complexity" evidence="1">
    <location>
        <begin position="149"/>
        <end position="186"/>
    </location>
</feature>
<dbReference type="Pfam" id="PF01390">
    <property type="entry name" value="SEA"/>
    <property type="match status" value="1"/>
</dbReference>
<feature type="domain" description="SEA" evidence="3">
    <location>
        <begin position="246"/>
        <end position="367"/>
    </location>
</feature>
<evidence type="ECO:0000259" key="3">
    <source>
        <dbReference type="PROSITE" id="PS50024"/>
    </source>
</evidence>
<feature type="transmembrane region" description="Helical" evidence="2">
    <location>
        <begin position="54"/>
        <end position="71"/>
    </location>
</feature>
<dbReference type="Gene3D" id="3.30.70.960">
    <property type="entry name" value="SEA domain"/>
    <property type="match status" value="1"/>
</dbReference>
<dbReference type="InterPro" id="IPR036364">
    <property type="entry name" value="SEA_dom_sf"/>
</dbReference>
<proteinExistence type="predicted"/>
<dbReference type="Proteomes" id="UP000887568">
    <property type="component" value="Unplaced"/>
</dbReference>
<feature type="compositionally biased region" description="Low complexity" evidence="1">
    <location>
        <begin position="80"/>
        <end position="96"/>
    </location>
</feature>
<feature type="compositionally biased region" description="Polar residues" evidence="1">
    <location>
        <begin position="221"/>
        <end position="236"/>
    </location>
</feature>
<dbReference type="GeneID" id="119729856"/>
<evidence type="ECO:0000256" key="1">
    <source>
        <dbReference type="SAM" id="MobiDB-lite"/>
    </source>
</evidence>
<dbReference type="EnsemblMetazoa" id="XM_038202650.1">
    <property type="protein sequence ID" value="XP_038058578.1"/>
    <property type="gene ID" value="LOC119729856"/>
</dbReference>
<dbReference type="SUPFAM" id="SSF82671">
    <property type="entry name" value="SEA domain"/>
    <property type="match status" value="1"/>
</dbReference>
<dbReference type="PROSITE" id="PS50024">
    <property type="entry name" value="SEA"/>
    <property type="match status" value="1"/>
</dbReference>
<feature type="compositionally biased region" description="Low complexity" evidence="1">
    <location>
        <begin position="103"/>
        <end position="133"/>
    </location>
</feature>
<feature type="region of interest" description="Disordered" evidence="1">
    <location>
        <begin position="80"/>
        <end position="253"/>
    </location>
</feature>
<dbReference type="InterPro" id="IPR000082">
    <property type="entry name" value="SEA_dom"/>
</dbReference>
<evidence type="ECO:0000256" key="2">
    <source>
        <dbReference type="SAM" id="Phobius"/>
    </source>
</evidence>
<feature type="region of interest" description="Disordered" evidence="1">
    <location>
        <begin position="419"/>
        <end position="451"/>
    </location>
</feature>